<evidence type="ECO:0000256" key="4">
    <source>
        <dbReference type="ARBA" id="ARBA00022989"/>
    </source>
</evidence>
<comment type="caution">
    <text evidence="8">The sequence shown here is derived from an EMBL/GenBank/DDBJ whole genome shotgun (WGS) entry which is preliminary data.</text>
</comment>
<feature type="transmembrane region" description="Helical" evidence="6">
    <location>
        <begin position="305"/>
        <end position="325"/>
    </location>
</feature>
<evidence type="ECO:0000259" key="7">
    <source>
        <dbReference type="Pfam" id="PF03600"/>
    </source>
</evidence>
<evidence type="ECO:0000256" key="1">
    <source>
        <dbReference type="ARBA" id="ARBA00004141"/>
    </source>
</evidence>
<organism evidence="8 9">
    <name type="scientific">Faecalispora sporosphaeroides</name>
    <dbReference type="NCBI Taxonomy" id="1549"/>
    <lineage>
        <taxon>Bacteria</taxon>
        <taxon>Bacillati</taxon>
        <taxon>Bacillota</taxon>
        <taxon>Clostridia</taxon>
        <taxon>Eubacteriales</taxon>
        <taxon>Oscillospiraceae</taxon>
        <taxon>Faecalispora</taxon>
    </lineage>
</organism>
<keyword evidence="3 6" id="KW-0812">Transmembrane</keyword>
<evidence type="ECO:0000313" key="9">
    <source>
        <dbReference type="Proteomes" id="UP000754750"/>
    </source>
</evidence>
<feature type="transmembrane region" description="Helical" evidence="6">
    <location>
        <begin position="29"/>
        <end position="54"/>
    </location>
</feature>
<evidence type="ECO:0000256" key="5">
    <source>
        <dbReference type="ARBA" id="ARBA00023136"/>
    </source>
</evidence>
<feature type="transmembrane region" description="Helical" evidence="6">
    <location>
        <begin position="192"/>
        <end position="211"/>
    </location>
</feature>
<feature type="transmembrane region" description="Helical" evidence="6">
    <location>
        <begin position="253"/>
        <end position="270"/>
    </location>
</feature>
<dbReference type="RefSeq" id="WP_020072431.1">
    <property type="nucleotide sequence ID" value="NZ_SVNY01000003.1"/>
</dbReference>
<evidence type="ECO:0000256" key="2">
    <source>
        <dbReference type="ARBA" id="ARBA00022448"/>
    </source>
</evidence>
<feature type="transmembrane region" description="Helical" evidence="6">
    <location>
        <begin position="369"/>
        <end position="388"/>
    </location>
</feature>
<feature type="transmembrane region" description="Helical" evidence="6">
    <location>
        <begin position="152"/>
        <end position="172"/>
    </location>
</feature>
<comment type="subcellular location">
    <subcellularLocation>
        <location evidence="1">Membrane</location>
        <topology evidence="1">Multi-pass membrane protein</topology>
    </subcellularLocation>
</comment>
<dbReference type="Pfam" id="PF03600">
    <property type="entry name" value="CitMHS"/>
    <property type="match status" value="1"/>
</dbReference>
<dbReference type="InterPro" id="IPR014738">
    <property type="entry name" value="Citrate_transporter"/>
</dbReference>
<feature type="transmembrane region" description="Helical" evidence="6">
    <location>
        <begin position="345"/>
        <end position="364"/>
    </location>
</feature>
<dbReference type="AlphaFoldDB" id="A0A928Q430"/>
<dbReference type="GO" id="GO:0016020">
    <property type="term" value="C:membrane"/>
    <property type="evidence" value="ECO:0007669"/>
    <property type="project" value="UniProtKB-SubCell"/>
</dbReference>
<accession>A0A928Q430</accession>
<sequence>MLVALAYFMIILFLVLVCTKKMSAFAGLIISSTVAGLLACVVNGVPFTEIFSWFKDGLFYTLSDSGSVKLGTINSGVMILFAVLYFSLMMNVGLFDPLCTFLIRKAKGDPLKVMMVATLTSCAVTLDGDGTTTILIVTAAFIPLFKKMNMKLSNLAMMIILPCSIGNCLPWGGPLARAASVINVDVNVLFKAFLPVLGMGLVYVIALAYFLGKAERKRLGYVKGGGEIISAAQIEEMCAAITENEKEHKRPKLFVFNLVFTLALMAAMIMGIASGALLFMVGTGIVVAVNYGFKEQRERIAANGADTISVAIIIMAAGCFMGVLNSSGMATALAANLASLIPESLGSHIPIIFALIGAVACWALPVDAYYFGILPVIVPIAAQFGVGAMEITMASLMGQAVRYGSPTVAWLFLLIDRTEMNFGEYLKTFMKYAIPLYLVFTVTALALGLFHL</sequence>
<protein>
    <submittedName>
        <fullName evidence="8">TRAP transporter large permease subunit</fullName>
    </submittedName>
</protein>
<feature type="transmembrane region" description="Helical" evidence="6">
    <location>
        <begin position="276"/>
        <end position="293"/>
    </location>
</feature>
<feature type="transmembrane region" description="Helical" evidence="6">
    <location>
        <begin position="75"/>
        <end position="95"/>
    </location>
</feature>
<name>A0A928Q430_9FIRM</name>
<evidence type="ECO:0000256" key="3">
    <source>
        <dbReference type="ARBA" id="ARBA00022692"/>
    </source>
</evidence>
<feature type="transmembrane region" description="Helical" evidence="6">
    <location>
        <begin position="429"/>
        <end position="450"/>
    </location>
</feature>
<proteinExistence type="predicted"/>
<dbReference type="NCBIfam" id="TIGR00784">
    <property type="entry name" value="citMHS"/>
    <property type="match status" value="1"/>
</dbReference>
<dbReference type="InterPro" id="IPR004680">
    <property type="entry name" value="Cit_transptr-like_dom"/>
</dbReference>
<gene>
    <name evidence="8" type="ORF">E7512_08235</name>
</gene>
<dbReference type="GO" id="GO:0015137">
    <property type="term" value="F:citrate transmembrane transporter activity"/>
    <property type="evidence" value="ECO:0007669"/>
    <property type="project" value="InterPro"/>
</dbReference>
<dbReference type="Proteomes" id="UP000754750">
    <property type="component" value="Unassembled WGS sequence"/>
</dbReference>
<keyword evidence="5 6" id="KW-0472">Membrane</keyword>
<dbReference type="EMBL" id="SVNY01000003">
    <property type="protein sequence ID" value="MBE6833551.1"/>
    <property type="molecule type" value="Genomic_DNA"/>
</dbReference>
<reference evidence="8" key="1">
    <citation type="submission" date="2019-04" db="EMBL/GenBank/DDBJ databases">
        <title>Evolution of Biomass-Degrading Anaerobic Consortia Revealed by Metagenomics.</title>
        <authorList>
            <person name="Peng X."/>
        </authorList>
    </citation>
    <scope>NUCLEOTIDE SEQUENCE</scope>
    <source>
        <strain evidence="8">SIG551</strain>
    </source>
</reference>
<evidence type="ECO:0000256" key="6">
    <source>
        <dbReference type="SAM" id="Phobius"/>
    </source>
</evidence>
<feature type="domain" description="Citrate transporter-like" evidence="7">
    <location>
        <begin position="16"/>
        <end position="398"/>
    </location>
</feature>
<feature type="transmembrane region" description="Helical" evidence="6">
    <location>
        <begin position="400"/>
        <end position="417"/>
    </location>
</feature>
<evidence type="ECO:0000313" key="8">
    <source>
        <dbReference type="EMBL" id="MBE6833551.1"/>
    </source>
</evidence>
<keyword evidence="2" id="KW-0813">Transport</keyword>
<keyword evidence="4 6" id="KW-1133">Transmembrane helix</keyword>